<feature type="region of interest" description="Disordered" evidence="4">
    <location>
        <begin position="230"/>
        <end position="259"/>
    </location>
</feature>
<dbReference type="Proteomes" id="UP001629214">
    <property type="component" value="Unassembled WGS sequence"/>
</dbReference>
<evidence type="ECO:0000313" key="7">
    <source>
        <dbReference type="Proteomes" id="UP001629214"/>
    </source>
</evidence>
<dbReference type="SUPFAM" id="SSF48008">
    <property type="entry name" value="GntR ligand-binding domain-like"/>
    <property type="match status" value="1"/>
</dbReference>
<protein>
    <submittedName>
        <fullName evidence="6">GntR family transcriptional regulator</fullName>
    </submittedName>
</protein>
<evidence type="ECO:0000259" key="5">
    <source>
        <dbReference type="PROSITE" id="PS50949"/>
    </source>
</evidence>
<dbReference type="CDD" id="cd07377">
    <property type="entry name" value="WHTH_GntR"/>
    <property type="match status" value="1"/>
</dbReference>
<proteinExistence type="predicted"/>
<name>A0ABW8ZAF5_9BURK</name>
<keyword evidence="1" id="KW-0805">Transcription regulation</keyword>
<dbReference type="Gene3D" id="1.20.120.530">
    <property type="entry name" value="GntR ligand-binding domain-like"/>
    <property type="match status" value="1"/>
</dbReference>
<dbReference type="InterPro" id="IPR008920">
    <property type="entry name" value="TF_FadR/GntR_C"/>
</dbReference>
<dbReference type="Gene3D" id="1.10.10.10">
    <property type="entry name" value="Winged helix-like DNA-binding domain superfamily/Winged helix DNA-binding domain"/>
    <property type="match status" value="1"/>
</dbReference>
<keyword evidence="3" id="KW-0804">Transcription</keyword>
<dbReference type="EMBL" id="JAQQFR010000008">
    <property type="protein sequence ID" value="MFL9879500.1"/>
    <property type="molecule type" value="Genomic_DNA"/>
</dbReference>
<organism evidence="6 7">
    <name type="scientific">Herbaspirillum rhizosphaerae</name>
    <dbReference type="NCBI Taxonomy" id="346179"/>
    <lineage>
        <taxon>Bacteria</taxon>
        <taxon>Pseudomonadati</taxon>
        <taxon>Pseudomonadota</taxon>
        <taxon>Betaproteobacteria</taxon>
        <taxon>Burkholderiales</taxon>
        <taxon>Oxalobacteraceae</taxon>
        <taxon>Herbaspirillum</taxon>
    </lineage>
</organism>
<sequence>MTTSSEISDRILESVLAKRLLPGARLSEQQLATLFGCSRTIVREALTRLSVRQLVVSSVGSGWYIAAPTQEEAIETFEARRVIETGLLRSRERLDSAGLKRLRQHLQQQRRALKSGDTGLRSFLLGDFHVCLAQCLGNAVLANTLKDLTARTTLIAIEHQSDADASHSCDEHAQIVEALEAGDLMRAEQLMAAHLGTWHVKLPMQDHAEAAHIPDPLMTLQEVLQPLDIHGASGTSASTGNPPLKTAAKGRAARPSRSI</sequence>
<dbReference type="SMART" id="SM00895">
    <property type="entry name" value="FCD"/>
    <property type="match status" value="1"/>
</dbReference>
<dbReference type="SUPFAM" id="SSF46785">
    <property type="entry name" value="Winged helix' DNA-binding domain"/>
    <property type="match status" value="1"/>
</dbReference>
<dbReference type="InterPro" id="IPR011711">
    <property type="entry name" value="GntR_C"/>
</dbReference>
<evidence type="ECO:0000256" key="1">
    <source>
        <dbReference type="ARBA" id="ARBA00023015"/>
    </source>
</evidence>
<evidence type="ECO:0000256" key="3">
    <source>
        <dbReference type="ARBA" id="ARBA00023163"/>
    </source>
</evidence>
<keyword evidence="7" id="KW-1185">Reference proteome</keyword>
<dbReference type="SMART" id="SM00345">
    <property type="entry name" value="HTH_GNTR"/>
    <property type="match status" value="1"/>
</dbReference>
<dbReference type="Pfam" id="PF00392">
    <property type="entry name" value="GntR"/>
    <property type="match status" value="1"/>
</dbReference>
<reference evidence="6 7" key="1">
    <citation type="journal article" date="2024" name="Chem. Sci.">
        <title>Discovery of megapolipeptins by genome mining of a Burkholderiales bacteria collection.</title>
        <authorList>
            <person name="Paulo B.S."/>
            <person name="Recchia M.J.J."/>
            <person name="Lee S."/>
            <person name="Fergusson C.H."/>
            <person name="Romanowski S.B."/>
            <person name="Hernandez A."/>
            <person name="Krull N."/>
            <person name="Liu D.Y."/>
            <person name="Cavanagh H."/>
            <person name="Bos A."/>
            <person name="Gray C.A."/>
            <person name="Murphy B.T."/>
            <person name="Linington R.G."/>
            <person name="Eustaquio A.S."/>
        </authorList>
    </citation>
    <scope>NUCLEOTIDE SEQUENCE [LARGE SCALE GENOMIC DNA]</scope>
    <source>
        <strain evidence="6 7">RL21-008-BIB-B</strain>
    </source>
</reference>
<gene>
    <name evidence="6" type="ORF">PQR63_13970</name>
</gene>
<dbReference type="InterPro" id="IPR036390">
    <property type="entry name" value="WH_DNA-bd_sf"/>
</dbReference>
<dbReference type="PANTHER" id="PTHR43537:SF53">
    <property type="entry name" value="HTH-TYPE TRANSCRIPTIONAL REPRESSOR NANR"/>
    <property type="match status" value="1"/>
</dbReference>
<dbReference type="PANTHER" id="PTHR43537">
    <property type="entry name" value="TRANSCRIPTIONAL REGULATOR, GNTR FAMILY"/>
    <property type="match status" value="1"/>
</dbReference>
<dbReference type="InterPro" id="IPR000524">
    <property type="entry name" value="Tscrpt_reg_HTH_GntR"/>
</dbReference>
<dbReference type="PROSITE" id="PS50949">
    <property type="entry name" value="HTH_GNTR"/>
    <property type="match status" value="1"/>
</dbReference>
<accession>A0ABW8ZAF5</accession>
<evidence type="ECO:0000256" key="4">
    <source>
        <dbReference type="SAM" id="MobiDB-lite"/>
    </source>
</evidence>
<keyword evidence="2" id="KW-0238">DNA-binding</keyword>
<comment type="caution">
    <text evidence="6">The sequence shown here is derived from an EMBL/GenBank/DDBJ whole genome shotgun (WGS) entry which is preliminary data.</text>
</comment>
<dbReference type="Pfam" id="PF07729">
    <property type="entry name" value="FCD"/>
    <property type="match status" value="1"/>
</dbReference>
<feature type="domain" description="HTH gntR-type" evidence="5">
    <location>
        <begin position="1"/>
        <end position="68"/>
    </location>
</feature>
<evidence type="ECO:0000256" key="2">
    <source>
        <dbReference type="ARBA" id="ARBA00023125"/>
    </source>
</evidence>
<dbReference type="InterPro" id="IPR036388">
    <property type="entry name" value="WH-like_DNA-bd_sf"/>
</dbReference>
<dbReference type="RefSeq" id="WP_408168507.1">
    <property type="nucleotide sequence ID" value="NZ_JAQQFR010000008.1"/>
</dbReference>
<evidence type="ECO:0000313" key="6">
    <source>
        <dbReference type="EMBL" id="MFL9879500.1"/>
    </source>
</evidence>